<evidence type="ECO:0000256" key="9">
    <source>
        <dbReference type="ARBA" id="ARBA00047380"/>
    </source>
</evidence>
<keyword evidence="7 11" id="KW-0648">Protein biosynthesis</keyword>
<evidence type="ECO:0000256" key="2">
    <source>
        <dbReference type="ARBA" id="ARBA00011123"/>
    </source>
</evidence>
<dbReference type="KEGG" id="mcg:GL4_2205"/>
<keyword evidence="4 11" id="KW-0436">Ligase</keyword>
<keyword evidence="13" id="KW-0808">Transferase</keyword>
<evidence type="ECO:0000259" key="12">
    <source>
        <dbReference type="SMART" id="SM00845"/>
    </source>
</evidence>
<dbReference type="EC" id="6.3.5.-" evidence="11"/>
<comment type="subunit">
    <text evidence="2 11">Heterotrimer of A, B and C subunits.</text>
</comment>
<keyword evidence="6 11" id="KW-0067">ATP-binding</keyword>
<dbReference type="InterPro" id="IPR017958">
    <property type="entry name" value="Gln-tRNA_amidoTrfase_suB_CS"/>
</dbReference>
<dbReference type="Gene3D" id="1.10.10.410">
    <property type="match status" value="1"/>
</dbReference>
<dbReference type="GO" id="GO:0050567">
    <property type="term" value="F:glutaminyl-tRNA synthase (glutamine-hydrolyzing) activity"/>
    <property type="evidence" value="ECO:0007669"/>
    <property type="project" value="UniProtKB-UniRule"/>
</dbReference>
<evidence type="ECO:0000256" key="1">
    <source>
        <dbReference type="ARBA" id="ARBA00005306"/>
    </source>
</evidence>
<dbReference type="InterPro" id="IPR023168">
    <property type="entry name" value="GatB_Yqey_C_2"/>
</dbReference>
<accession>A0A0A8K527</accession>
<dbReference type="InterPro" id="IPR003789">
    <property type="entry name" value="Asn/Gln_tRNA_amidoTrase-B-like"/>
</dbReference>
<dbReference type="PANTHER" id="PTHR11659:SF0">
    <property type="entry name" value="GLUTAMYL-TRNA(GLN) AMIDOTRANSFERASE SUBUNIT B, MITOCHONDRIAL"/>
    <property type="match status" value="1"/>
</dbReference>
<dbReference type="HOGENOM" id="CLU_019240_0_0_5"/>
<organism evidence="13 14">
    <name type="scientific">Methyloceanibacter caenitepidi</name>
    <dbReference type="NCBI Taxonomy" id="1384459"/>
    <lineage>
        <taxon>Bacteria</taxon>
        <taxon>Pseudomonadati</taxon>
        <taxon>Pseudomonadota</taxon>
        <taxon>Alphaproteobacteria</taxon>
        <taxon>Hyphomicrobiales</taxon>
        <taxon>Hyphomicrobiaceae</taxon>
        <taxon>Methyloceanibacter</taxon>
    </lineage>
</organism>
<dbReference type="PANTHER" id="PTHR11659">
    <property type="entry name" value="GLUTAMYL-TRNA GLN AMIDOTRANSFERASE SUBUNIT B MITOCHONDRIAL AND PROKARYOTIC PET112-RELATED"/>
    <property type="match status" value="1"/>
</dbReference>
<keyword evidence="5 11" id="KW-0547">Nucleotide-binding</keyword>
<reference evidence="13 14" key="1">
    <citation type="submission" date="2014-09" db="EMBL/GenBank/DDBJ databases">
        <title>Genome sequencing of Methyloceanibacter caenitepidi Gela4.</title>
        <authorList>
            <person name="Takeuchi M."/>
            <person name="Susumu S."/>
            <person name="Kamagata Y."/>
            <person name="Oshima K."/>
            <person name="Hattori M."/>
            <person name="Iwasaki W."/>
        </authorList>
    </citation>
    <scope>NUCLEOTIDE SEQUENCE [LARGE SCALE GENOMIC DNA]</scope>
    <source>
        <strain evidence="13 14">Gela4</strain>
    </source>
</reference>
<evidence type="ECO:0000256" key="5">
    <source>
        <dbReference type="ARBA" id="ARBA00022741"/>
    </source>
</evidence>
<dbReference type="GO" id="GO:0016740">
    <property type="term" value="F:transferase activity"/>
    <property type="evidence" value="ECO:0007669"/>
    <property type="project" value="UniProtKB-KW"/>
</dbReference>
<evidence type="ECO:0000256" key="7">
    <source>
        <dbReference type="ARBA" id="ARBA00022917"/>
    </source>
</evidence>
<dbReference type="GO" id="GO:0050566">
    <property type="term" value="F:asparaginyl-tRNA synthase (glutamine-hydrolyzing) activity"/>
    <property type="evidence" value="ECO:0007669"/>
    <property type="project" value="RHEA"/>
</dbReference>
<sequence length="490" mass="53783">MDAKSDKSNLIAGETGDWEVVIGMEVHAQVTSNAKLFSGASTEFGGEPNSHVSLVDAAMPGMLPVINETCVAQAIKTGLGLKAEINLYSVFDRKNYFYPDLPQGYQISQYKNPIVGEGEVIVDMLSGERVIVGIERLHLEQDAGKSLHDQHPQNSYVDLNRSGVALMEIVSKPDIRSSEQAKTYVSKLRTILRYLGTCDGNMDQGSLRADVNVSVRRPGDELGTRCEIKNMNSIRFIGQAIEYEARRQIEIIEDGGTIDQETRLFDAKTGETRSMRSKEEAHDYRYFPDPDLLPLELKQDFVDEIAASLPELPDEKRARFIAEYGLTPYDADVLVAERESVDYFEDVAKGRDAKQAANWVINELFGRLNKEGLTINDSPVSSGQLGAIVDLIKDGTISGKIAKDMFDIVWTEGGDPAEIVEARGMKQVTDTGAIEKAVDEVFAANPDKVEQAKEKPAMAGWFVGQVMKATGGKASPQAVNALIKAKLGIE</sequence>
<dbReference type="InterPro" id="IPR042114">
    <property type="entry name" value="GatB_C_1"/>
</dbReference>
<evidence type="ECO:0000256" key="6">
    <source>
        <dbReference type="ARBA" id="ARBA00022840"/>
    </source>
</evidence>
<dbReference type="SMART" id="SM00845">
    <property type="entry name" value="GatB_Yqey"/>
    <property type="match status" value="1"/>
</dbReference>
<dbReference type="HAMAP" id="MF_00121">
    <property type="entry name" value="GatB"/>
    <property type="match status" value="1"/>
</dbReference>
<dbReference type="InterPro" id="IPR004413">
    <property type="entry name" value="GatB"/>
</dbReference>
<dbReference type="NCBIfam" id="NF004014">
    <property type="entry name" value="PRK05477.1-4"/>
    <property type="match status" value="1"/>
</dbReference>
<dbReference type="AlphaFoldDB" id="A0A0A8K527"/>
<evidence type="ECO:0000256" key="11">
    <source>
        <dbReference type="HAMAP-Rule" id="MF_00121"/>
    </source>
</evidence>
<protein>
    <recommendedName>
        <fullName evidence="3 11">Aspartyl/glutamyl-tRNA(Asn/Gln) amidotransferase subunit B</fullName>
        <shortName evidence="11">Asp/Glu-ADT subunit B</shortName>
        <ecNumber evidence="11">6.3.5.-</ecNumber>
    </recommendedName>
</protein>
<dbReference type="InterPro" id="IPR017959">
    <property type="entry name" value="Asn/Gln-tRNA_amidoTrfase_suB/E"/>
</dbReference>
<comment type="catalytic activity">
    <reaction evidence="10 11">
        <text>L-glutamyl-tRNA(Gln) + L-glutamine + ATP + H2O = L-glutaminyl-tRNA(Gln) + L-glutamate + ADP + phosphate + H(+)</text>
        <dbReference type="Rhea" id="RHEA:17521"/>
        <dbReference type="Rhea" id="RHEA-COMP:9681"/>
        <dbReference type="Rhea" id="RHEA-COMP:9684"/>
        <dbReference type="ChEBI" id="CHEBI:15377"/>
        <dbReference type="ChEBI" id="CHEBI:15378"/>
        <dbReference type="ChEBI" id="CHEBI:29985"/>
        <dbReference type="ChEBI" id="CHEBI:30616"/>
        <dbReference type="ChEBI" id="CHEBI:43474"/>
        <dbReference type="ChEBI" id="CHEBI:58359"/>
        <dbReference type="ChEBI" id="CHEBI:78520"/>
        <dbReference type="ChEBI" id="CHEBI:78521"/>
        <dbReference type="ChEBI" id="CHEBI:456216"/>
    </reaction>
</comment>
<comment type="function">
    <text evidence="8 11">Allows the formation of correctly charged Asn-tRNA(Asn) or Gln-tRNA(Gln) through the transamidation of misacylated Asp-tRNA(Asn) or Glu-tRNA(Gln) in organisms which lack either or both of asparaginyl-tRNA or glutaminyl-tRNA synthetases. The reaction takes place in the presence of glutamine and ATP through an activated phospho-Asp-tRNA(Asn) or phospho-Glu-tRNA(Gln).</text>
</comment>
<dbReference type="EMBL" id="AP014648">
    <property type="protein sequence ID" value="BAQ17647.1"/>
    <property type="molecule type" value="Genomic_DNA"/>
</dbReference>
<dbReference type="NCBIfam" id="TIGR00133">
    <property type="entry name" value="gatB"/>
    <property type="match status" value="1"/>
</dbReference>
<name>A0A0A8K527_9HYPH</name>
<dbReference type="GO" id="GO:0005524">
    <property type="term" value="F:ATP binding"/>
    <property type="evidence" value="ECO:0007669"/>
    <property type="project" value="UniProtKB-KW"/>
</dbReference>
<feature type="domain" description="Asn/Gln amidotransferase" evidence="12">
    <location>
        <begin position="342"/>
        <end position="487"/>
    </location>
</feature>
<dbReference type="GO" id="GO:0006412">
    <property type="term" value="P:translation"/>
    <property type="evidence" value="ECO:0007669"/>
    <property type="project" value="UniProtKB-UniRule"/>
</dbReference>
<evidence type="ECO:0000256" key="10">
    <source>
        <dbReference type="ARBA" id="ARBA00047913"/>
    </source>
</evidence>
<dbReference type="RefSeq" id="WP_045367360.1">
    <property type="nucleotide sequence ID" value="NZ_AP014648.1"/>
</dbReference>
<evidence type="ECO:0000313" key="13">
    <source>
        <dbReference type="EMBL" id="BAQ17647.1"/>
    </source>
</evidence>
<dbReference type="NCBIfam" id="NF004012">
    <property type="entry name" value="PRK05477.1-2"/>
    <property type="match status" value="1"/>
</dbReference>
<keyword evidence="14" id="KW-1185">Reference proteome</keyword>
<dbReference type="Gene3D" id="1.10.150.380">
    <property type="entry name" value="GatB domain, N-terminal subdomain"/>
    <property type="match status" value="1"/>
</dbReference>
<dbReference type="SUPFAM" id="SSF55931">
    <property type="entry name" value="Glutamine synthetase/guanido kinase"/>
    <property type="match status" value="1"/>
</dbReference>
<dbReference type="Pfam" id="PF02637">
    <property type="entry name" value="GatB_Yqey"/>
    <property type="match status" value="1"/>
</dbReference>
<dbReference type="FunFam" id="1.10.150.380:FF:000001">
    <property type="entry name" value="Aspartyl/glutamyl-tRNA(Asn/Gln) amidotransferase subunit B"/>
    <property type="match status" value="1"/>
</dbReference>
<dbReference type="STRING" id="1384459.GL4_2205"/>
<dbReference type="FunFam" id="1.10.10.410:FF:000001">
    <property type="entry name" value="Aspartyl/glutamyl-tRNA(Asn/Gln) amidotransferase subunit B"/>
    <property type="match status" value="1"/>
</dbReference>
<dbReference type="GO" id="GO:0070681">
    <property type="term" value="P:glutaminyl-tRNAGln biosynthesis via transamidation"/>
    <property type="evidence" value="ECO:0007669"/>
    <property type="project" value="TreeGrafter"/>
</dbReference>
<evidence type="ECO:0000313" key="14">
    <source>
        <dbReference type="Proteomes" id="UP000031643"/>
    </source>
</evidence>
<dbReference type="InterPro" id="IPR006075">
    <property type="entry name" value="Asn/Gln-tRNA_Trfase_suB/E_cat"/>
</dbReference>
<dbReference type="InterPro" id="IPR014746">
    <property type="entry name" value="Gln_synth/guanido_kin_cat_dom"/>
</dbReference>
<evidence type="ECO:0000256" key="3">
    <source>
        <dbReference type="ARBA" id="ARBA00016923"/>
    </source>
</evidence>
<dbReference type="OrthoDB" id="9804078at2"/>
<evidence type="ECO:0000256" key="8">
    <source>
        <dbReference type="ARBA" id="ARBA00024799"/>
    </source>
</evidence>
<dbReference type="NCBIfam" id="NF004015">
    <property type="entry name" value="PRK05477.1-5"/>
    <property type="match status" value="1"/>
</dbReference>
<evidence type="ECO:0000256" key="4">
    <source>
        <dbReference type="ARBA" id="ARBA00022598"/>
    </source>
</evidence>
<comment type="catalytic activity">
    <reaction evidence="9 11">
        <text>L-aspartyl-tRNA(Asn) + L-glutamine + ATP + H2O = L-asparaginyl-tRNA(Asn) + L-glutamate + ADP + phosphate + 2 H(+)</text>
        <dbReference type="Rhea" id="RHEA:14513"/>
        <dbReference type="Rhea" id="RHEA-COMP:9674"/>
        <dbReference type="Rhea" id="RHEA-COMP:9677"/>
        <dbReference type="ChEBI" id="CHEBI:15377"/>
        <dbReference type="ChEBI" id="CHEBI:15378"/>
        <dbReference type="ChEBI" id="CHEBI:29985"/>
        <dbReference type="ChEBI" id="CHEBI:30616"/>
        <dbReference type="ChEBI" id="CHEBI:43474"/>
        <dbReference type="ChEBI" id="CHEBI:58359"/>
        <dbReference type="ChEBI" id="CHEBI:78515"/>
        <dbReference type="ChEBI" id="CHEBI:78516"/>
        <dbReference type="ChEBI" id="CHEBI:456216"/>
    </reaction>
</comment>
<dbReference type="SUPFAM" id="SSF89095">
    <property type="entry name" value="GatB/YqeY motif"/>
    <property type="match status" value="1"/>
</dbReference>
<dbReference type="PROSITE" id="PS01234">
    <property type="entry name" value="GATB"/>
    <property type="match status" value="1"/>
</dbReference>
<gene>
    <name evidence="11" type="primary">gatB</name>
    <name evidence="13" type="ORF">GL4_2205</name>
</gene>
<proteinExistence type="inferred from homology"/>
<dbReference type="InterPro" id="IPR018027">
    <property type="entry name" value="Asn/Gln_amidotransferase"/>
</dbReference>
<dbReference type="Proteomes" id="UP000031643">
    <property type="component" value="Chromosome"/>
</dbReference>
<comment type="similarity">
    <text evidence="1 11">Belongs to the GatB/GatE family. GatB subfamily.</text>
</comment>
<dbReference type="Pfam" id="PF02934">
    <property type="entry name" value="GatB_N"/>
    <property type="match status" value="1"/>
</dbReference>